<feature type="binding site" evidence="9">
    <location>
        <position position="11"/>
    </location>
    <ligand>
        <name>sn-glycerol 3-phosphate</name>
        <dbReference type="ChEBI" id="CHEBI:57597"/>
    </ligand>
</feature>
<dbReference type="InterPro" id="IPR005999">
    <property type="entry name" value="Glycerol_kin"/>
</dbReference>
<feature type="binding site" evidence="9">
    <location>
        <position position="264"/>
    </location>
    <ligand>
        <name>ATP</name>
        <dbReference type="ChEBI" id="CHEBI:30616"/>
    </ligand>
</feature>
<dbReference type="AlphaFoldDB" id="A0A285CJ54"/>
<feature type="binding site" evidence="9">
    <location>
        <position position="242"/>
    </location>
    <ligand>
        <name>glycerol</name>
        <dbReference type="ChEBI" id="CHEBI:17754"/>
    </ligand>
</feature>
<dbReference type="NCBIfam" id="NF000756">
    <property type="entry name" value="PRK00047.1"/>
    <property type="match status" value="1"/>
</dbReference>
<dbReference type="OrthoDB" id="9805576at2"/>
<evidence type="ECO:0000313" key="13">
    <source>
        <dbReference type="EMBL" id="SNX67627.1"/>
    </source>
</evidence>
<comment type="caution">
    <text evidence="9">Lacks conserved residue(s) required for the propagation of feature annotation.</text>
</comment>
<proteinExistence type="inferred from homology"/>
<feature type="binding site" evidence="9">
    <location>
        <position position="242"/>
    </location>
    <ligand>
        <name>sn-glycerol 3-phosphate</name>
        <dbReference type="ChEBI" id="CHEBI:57597"/>
    </ligand>
</feature>
<comment type="activity regulation">
    <text evidence="9">Inhibited by fructose 1,6-bisphosphate (FBP).</text>
</comment>
<dbReference type="Pfam" id="PF02782">
    <property type="entry name" value="FGGY_C"/>
    <property type="match status" value="1"/>
</dbReference>
<dbReference type="GO" id="GO:0004370">
    <property type="term" value="F:glycerol kinase activity"/>
    <property type="evidence" value="ECO:0007669"/>
    <property type="project" value="UniProtKB-UniRule"/>
</dbReference>
<evidence type="ECO:0000259" key="11">
    <source>
        <dbReference type="Pfam" id="PF00370"/>
    </source>
</evidence>
<evidence type="ECO:0000256" key="5">
    <source>
        <dbReference type="ARBA" id="ARBA00022777"/>
    </source>
</evidence>
<dbReference type="GO" id="GO:0005524">
    <property type="term" value="F:ATP binding"/>
    <property type="evidence" value="ECO:0007669"/>
    <property type="project" value="UniProtKB-UniRule"/>
</dbReference>
<dbReference type="FunFam" id="3.30.420.40:FF:000007">
    <property type="entry name" value="Glycerol kinase"/>
    <property type="match status" value="1"/>
</dbReference>
<dbReference type="InterPro" id="IPR043129">
    <property type="entry name" value="ATPase_NBD"/>
</dbReference>
<organism evidence="13 14">
    <name type="scientific">Cereibacter ovatus</name>
    <dbReference type="NCBI Taxonomy" id="439529"/>
    <lineage>
        <taxon>Bacteria</taxon>
        <taxon>Pseudomonadati</taxon>
        <taxon>Pseudomonadota</taxon>
        <taxon>Alphaproteobacteria</taxon>
        <taxon>Rhodobacterales</taxon>
        <taxon>Paracoccaceae</taxon>
        <taxon>Cereibacter</taxon>
    </lineage>
</organism>
<dbReference type="PANTHER" id="PTHR10196">
    <property type="entry name" value="SUGAR KINASE"/>
    <property type="match status" value="1"/>
</dbReference>
<feature type="domain" description="Carbohydrate kinase FGGY C-terminal" evidence="12">
    <location>
        <begin position="259"/>
        <end position="448"/>
    </location>
</feature>
<dbReference type="FunFam" id="3.30.420.40:FF:000008">
    <property type="entry name" value="Glycerol kinase"/>
    <property type="match status" value="1"/>
</dbReference>
<feature type="binding site" evidence="9">
    <location>
        <position position="409"/>
    </location>
    <ligand>
        <name>ADP</name>
        <dbReference type="ChEBI" id="CHEBI:456216"/>
    </ligand>
</feature>
<dbReference type="InterPro" id="IPR018485">
    <property type="entry name" value="FGGY_C"/>
</dbReference>
<keyword evidence="4 9" id="KW-0547">Nucleotide-binding</keyword>
<dbReference type="GO" id="GO:0019563">
    <property type="term" value="P:glycerol catabolic process"/>
    <property type="evidence" value="ECO:0007669"/>
    <property type="project" value="UniProtKB-UniRule"/>
</dbReference>
<dbReference type="NCBIfam" id="TIGR01311">
    <property type="entry name" value="glycerol_kin"/>
    <property type="match status" value="1"/>
</dbReference>
<feature type="binding site" evidence="9">
    <location>
        <position position="409"/>
    </location>
    <ligand>
        <name>ATP</name>
        <dbReference type="ChEBI" id="CHEBI:30616"/>
    </ligand>
</feature>
<dbReference type="GO" id="GO:0005829">
    <property type="term" value="C:cytosol"/>
    <property type="evidence" value="ECO:0007669"/>
    <property type="project" value="UniProtKB-ARBA"/>
</dbReference>
<dbReference type="PANTHER" id="PTHR10196:SF78">
    <property type="entry name" value="GLYCEROL KINASE"/>
    <property type="match status" value="1"/>
</dbReference>
<dbReference type="UniPathway" id="UPA00618">
    <property type="reaction ID" value="UER00672"/>
</dbReference>
<feature type="binding site" evidence="9">
    <location>
        <position position="15"/>
    </location>
    <ligand>
        <name>ADP</name>
        <dbReference type="ChEBI" id="CHEBI:456216"/>
    </ligand>
</feature>
<feature type="binding site" evidence="9">
    <location>
        <position position="11"/>
    </location>
    <ligand>
        <name>ATP</name>
        <dbReference type="ChEBI" id="CHEBI:30616"/>
    </ligand>
</feature>
<evidence type="ECO:0000256" key="7">
    <source>
        <dbReference type="ARBA" id="ARBA00022840"/>
    </source>
</evidence>
<feature type="binding site" evidence="9">
    <location>
        <position position="307"/>
    </location>
    <ligand>
        <name>ADP</name>
        <dbReference type="ChEBI" id="CHEBI:456216"/>
    </ligand>
</feature>
<feature type="binding site" evidence="9">
    <location>
        <position position="11"/>
    </location>
    <ligand>
        <name>ADP</name>
        <dbReference type="ChEBI" id="CHEBI:456216"/>
    </ligand>
</feature>
<comment type="catalytic activity">
    <reaction evidence="8 9">
        <text>glycerol + ATP = sn-glycerol 3-phosphate + ADP + H(+)</text>
        <dbReference type="Rhea" id="RHEA:21644"/>
        <dbReference type="ChEBI" id="CHEBI:15378"/>
        <dbReference type="ChEBI" id="CHEBI:17754"/>
        <dbReference type="ChEBI" id="CHEBI:30616"/>
        <dbReference type="ChEBI" id="CHEBI:57597"/>
        <dbReference type="ChEBI" id="CHEBI:456216"/>
        <dbReference type="EC" id="2.7.1.30"/>
    </reaction>
</comment>
<feature type="binding site" evidence="9">
    <location>
        <position position="12"/>
    </location>
    <ligand>
        <name>ATP</name>
        <dbReference type="ChEBI" id="CHEBI:30616"/>
    </ligand>
</feature>
<keyword evidence="14" id="KW-1185">Reference proteome</keyword>
<dbReference type="CDD" id="cd07786">
    <property type="entry name" value="FGGY_EcGK_like"/>
    <property type="match status" value="1"/>
</dbReference>
<feature type="binding site" evidence="9">
    <location>
        <position position="133"/>
    </location>
    <ligand>
        <name>glycerol</name>
        <dbReference type="ChEBI" id="CHEBI:17754"/>
    </ligand>
</feature>
<evidence type="ECO:0000256" key="6">
    <source>
        <dbReference type="ARBA" id="ARBA00022798"/>
    </source>
</evidence>
<dbReference type="PROSITE" id="PS00445">
    <property type="entry name" value="FGGY_KINASES_2"/>
    <property type="match status" value="1"/>
</dbReference>
<name>A0A285CJ54_9RHOB</name>
<dbReference type="HAMAP" id="MF_00186">
    <property type="entry name" value="Glycerol_kin"/>
    <property type="match status" value="1"/>
</dbReference>
<feature type="binding site" evidence="9">
    <location>
        <position position="311"/>
    </location>
    <ligand>
        <name>ATP</name>
        <dbReference type="ChEBI" id="CHEBI:30616"/>
    </ligand>
</feature>
<dbReference type="InterPro" id="IPR000577">
    <property type="entry name" value="Carb_kinase_FGGY"/>
</dbReference>
<gene>
    <name evidence="9" type="primary">glpK</name>
    <name evidence="13" type="ORF">SAMN05878503_101264</name>
</gene>
<feature type="binding site" evidence="9">
    <location>
        <position position="307"/>
    </location>
    <ligand>
        <name>ATP</name>
        <dbReference type="ChEBI" id="CHEBI:30616"/>
    </ligand>
</feature>
<feature type="binding site" evidence="9">
    <location>
        <position position="133"/>
    </location>
    <ligand>
        <name>sn-glycerol 3-phosphate</name>
        <dbReference type="ChEBI" id="CHEBI:57597"/>
    </ligand>
</feature>
<dbReference type="InterPro" id="IPR018484">
    <property type="entry name" value="FGGY_N"/>
</dbReference>
<dbReference type="SUPFAM" id="SSF53067">
    <property type="entry name" value="Actin-like ATPase domain"/>
    <property type="match status" value="2"/>
</dbReference>
<accession>A0A285CJ54</accession>
<comment type="pathway">
    <text evidence="1 9">Polyol metabolism; glycerol degradation via glycerol kinase pathway; sn-glycerol 3-phosphate from glycerol: step 1/1.</text>
</comment>
<dbReference type="PROSITE" id="PS00933">
    <property type="entry name" value="FGGY_KINASES_1"/>
    <property type="match status" value="1"/>
</dbReference>
<evidence type="ECO:0000256" key="3">
    <source>
        <dbReference type="ARBA" id="ARBA00022679"/>
    </source>
</evidence>
<sequence length="494" mass="53344">MSYILAIDQGTTSSRAILFDGALRLVAQAQEEFPQIYPAPGWVEHDPRDLWSSVATVARAAVDRAGIDAREIAAIGITNQRETALIWDRATGQPIHNAIVWQDRRTADLCRDLVTAGHETTITARTGLLLDPYFSATKVKWLLDHVEGARAKAEAGELLFGTVDTFLIWKLTGGRAHVTDATNAARTMLFDIGRGVWDAEICGLLGVPMAMLPEVKDCAAPFGMTRADLFGHEIPILGVAGDQQAATCGQACFRPGMMKSTYGTGCFALLNTGAEQVTSRNRLLTTIAYQLGGQRTYALEGSIFIAGAVVQWLRDGLKLIREAGETHALALSTDPGQDLMIVPAFTGLGAPWWKPEARGAVFGLTRNSGPADFARAALESVGYQTRDLLEAMRADWGAGAEGVLRVDGGMSASDWTMQFLADIIGAPVDRPVMRETTALGAAWLAGMQAGLYPGPDEFAANWALDRRFEPRMDEATRSTKYARWGRAVQAVMAV</sequence>
<evidence type="ECO:0000256" key="10">
    <source>
        <dbReference type="RuleBase" id="RU003733"/>
    </source>
</evidence>
<dbReference type="PIRSF" id="PIRSF000538">
    <property type="entry name" value="GlpK"/>
    <property type="match status" value="1"/>
</dbReference>
<dbReference type="GO" id="GO:0006072">
    <property type="term" value="P:glycerol-3-phosphate metabolic process"/>
    <property type="evidence" value="ECO:0007669"/>
    <property type="project" value="InterPro"/>
</dbReference>
<dbReference type="InterPro" id="IPR018483">
    <property type="entry name" value="Carb_kinase_FGGY_CS"/>
</dbReference>
<evidence type="ECO:0000256" key="9">
    <source>
        <dbReference type="HAMAP-Rule" id="MF_00186"/>
    </source>
</evidence>
<keyword evidence="5 9" id="KW-0418">Kinase</keyword>
<evidence type="ECO:0000256" key="4">
    <source>
        <dbReference type="ARBA" id="ARBA00022741"/>
    </source>
</evidence>
<feature type="binding site" evidence="9">
    <location>
        <position position="81"/>
    </location>
    <ligand>
        <name>glycerol</name>
        <dbReference type="ChEBI" id="CHEBI:17754"/>
    </ligand>
</feature>
<keyword evidence="7 9" id="KW-0067">ATP-binding</keyword>
<dbReference type="Proteomes" id="UP000219467">
    <property type="component" value="Unassembled WGS sequence"/>
</dbReference>
<dbReference type="Pfam" id="PF00370">
    <property type="entry name" value="FGGY_N"/>
    <property type="match status" value="1"/>
</dbReference>
<feature type="binding site" evidence="9">
    <location>
        <position position="82"/>
    </location>
    <ligand>
        <name>glycerol</name>
        <dbReference type="ChEBI" id="CHEBI:17754"/>
    </ligand>
</feature>
<reference evidence="14" key="1">
    <citation type="submission" date="2017-08" db="EMBL/GenBank/DDBJ databases">
        <authorList>
            <person name="Varghese N."/>
            <person name="Submissions S."/>
        </authorList>
    </citation>
    <scope>NUCLEOTIDE SEQUENCE [LARGE SCALE GENOMIC DNA]</scope>
    <source>
        <strain evidence="14">JA234</strain>
    </source>
</reference>
<evidence type="ECO:0000259" key="12">
    <source>
        <dbReference type="Pfam" id="PF02782"/>
    </source>
</evidence>
<comment type="similarity">
    <text evidence="2 9 10">Belongs to the FGGY kinase family.</text>
</comment>
<feature type="binding site" evidence="9">
    <location>
        <position position="81"/>
    </location>
    <ligand>
        <name>sn-glycerol 3-phosphate</name>
        <dbReference type="ChEBI" id="CHEBI:57597"/>
    </ligand>
</feature>
<evidence type="ECO:0000256" key="8">
    <source>
        <dbReference type="ARBA" id="ARBA00052101"/>
    </source>
</evidence>
<dbReference type="RefSeq" id="WP_097028867.1">
    <property type="nucleotide sequence ID" value="NZ_OAOQ01000001.1"/>
</dbReference>
<protein>
    <recommendedName>
        <fullName evidence="9">Glycerol kinase</fullName>
        <ecNumber evidence="9">2.7.1.30</ecNumber>
    </recommendedName>
    <alternativeName>
        <fullName evidence="9">ATP:glycerol 3-phosphotransferase</fullName>
    </alternativeName>
    <alternativeName>
        <fullName evidence="9">Glycerokinase</fullName>
        <shortName evidence="9">GK</shortName>
    </alternativeName>
</protein>
<evidence type="ECO:0000256" key="2">
    <source>
        <dbReference type="ARBA" id="ARBA00009156"/>
    </source>
</evidence>
<feature type="binding site" evidence="9">
    <location>
        <position position="264"/>
    </location>
    <ligand>
        <name>ADP</name>
        <dbReference type="ChEBI" id="CHEBI:456216"/>
    </ligand>
</feature>
<dbReference type="Gene3D" id="3.30.420.40">
    <property type="match status" value="2"/>
</dbReference>
<feature type="binding site" evidence="9">
    <location>
        <position position="243"/>
    </location>
    <ligand>
        <name>glycerol</name>
        <dbReference type="ChEBI" id="CHEBI:17754"/>
    </ligand>
</feature>
<dbReference type="EC" id="2.7.1.30" evidence="9"/>
<dbReference type="EMBL" id="OAOQ01000001">
    <property type="protein sequence ID" value="SNX67627.1"/>
    <property type="molecule type" value="Genomic_DNA"/>
</dbReference>
<feature type="binding site" evidence="9">
    <location>
        <position position="13"/>
    </location>
    <ligand>
        <name>ATP</name>
        <dbReference type="ChEBI" id="CHEBI:30616"/>
    </ligand>
</feature>
<comment type="function">
    <text evidence="9">Key enzyme in the regulation of glycerol uptake and metabolism. Catalyzes the phosphorylation of glycerol to yield sn-glycerol 3-phosphate.</text>
</comment>
<evidence type="ECO:0000313" key="14">
    <source>
        <dbReference type="Proteomes" id="UP000219467"/>
    </source>
</evidence>
<evidence type="ECO:0000256" key="1">
    <source>
        <dbReference type="ARBA" id="ARBA00005190"/>
    </source>
</evidence>
<keyword evidence="6 9" id="KW-0319">Glycerol metabolism</keyword>
<feature type="binding site" evidence="9">
    <location>
        <position position="82"/>
    </location>
    <ligand>
        <name>sn-glycerol 3-phosphate</name>
        <dbReference type="ChEBI" id="CHEBI:57597"/>
    </ligand>
</feature>
<feature type="domain" description="Carbohydrate kinase FGGY N-terminal" evidence="11">
    <location>
        <begin position="3"/>
        <end position="249"/>
    </location>
</feature>
<keyword evidence="3 9" id="KW-0808">Transferase</keyword>